<comment type="similarity">
    <text evidence="2 8">Belongs to the Casparian strip membrane proteins (CASP) family.</text>
</comment>
<dbReference type="GO" id="GO:0005886">
    <property type="term" value="C:plasma membrane"/>
    <property type="evidence" value="ECO:0007669"/>
    <property type="project" value="UniProtKB-SubCell"/>
</dbReference>
<evidence type="ECO:0000256" key="3">
    <source>
        <dbReference type="ARBA" id="ARBA00011489"/>
    </source>
</evidence>
<feature type="compositionally biased region" description="Basic and acidic residues" evidence="9">
    <location>
        <begin position="1"/>
        <end position="10"/>
    </location>
</feature>
<keyword evidence="5 8" id="KW-0812">Transmembrane</keyword>
<feature type="transmembrane region" description="Helical" evidence="8">
    <location>
        <begin position="333"/>
        <end position="358"/>
    </location>
</feature>
<feature type="region of interest" description="Disordered" evidence="9">
    <location>
        <begin position="1"/>
        <end position="44"/>
    </location>
</feature>
<sequence length="414" mass="46142">MGGYYDEHRPTFGADEDDNVDSDTSKLPTPYAVDGGLNTSELQQPYAWAGTERGISPRYEGERNQFDTREIPTPYPASNVFDTISLPEPQRLKTSREDTTRLPRPQRAVSHKVNTQELPKPERFHDQAGTARGRSDGEHNQFETREMAPPYPAQHVSDTMSLEEPQRFKPSHDDTNRLPRPERFLSHKVDTQGLPKPERFHDPDALSEPARFHDQNVPRNRYDSEQIHDKPAHPSVDSRKMSDRSHGAMSKGILITALLLRVCEGIFLAAGIALIVSYSKSYPKTTFTFSSFTATRYALAVAVIGLLYSVVETFSIIVRLASGRFLLPGVIHLYISSIADQVIMVLLMTGGAAAASILKNFDELLSILESGSFCNTVENFCSQMGSGVGAIFLASVFYATSFSISCFCLHKKRF</sequence>
<dbReference type="OrthoDB" id="685197at2759"/>
<gene>
    <name evidence="11" type="ORF">KP509_28G066100</name>
</gene>
<evidence type="ECO:0000256" key="1">
    <source>
        <dbReference type="ARBA" id="ARBA00004651"/>
    </source>
</evidence>
<evidence type="ECO:0000259" key="10">
    <source>
        <dbReference type="Pfam" id="PF04535"/>
    </source>
</evidence>
<evidence type="ECO:0000256" key="6">
    <source>
        <dbReference type="ARBA" id="ARBA00022989"/>
    </source>
</evidence>
<feature type="transmembrane region" description="Helical" evidence="8">
    <location>
        <begin position="388"/>
        <end position="409"/>
    </location>
</feature>
<evidence type="ECO:0000256" key="7">
    <source>
        <dbReference type="ARBA" id="ARBA00023136"/>
    </source>
</evidence>
<feature type="transmembrane region" description="Helical" evidence="8">
    <location>
        <begin position="297"/>
        <end position="321"/>
    </location>
</feature>
<keyword evidence="7 8" id="KW-0472">Membrane</keyword>
<evidence type="ECO:0000256" key="2">
    <source>
        <dbReference type="ARBA" id="ARBA00007651"/>
    </source>
</evidence>
<feature type="domain" description="Casparian strip membrane protein" evidence="10">
    <location>
        <begin position="253"/>
        <end position="397"/>
    </location>
</feature>
<evidence type="ECO:0000313" key="11">
    <source>
        <dbReference type="EMBL" id="KAH7294317.1"/>
    </source>
</evidence>
<accession>A0A8T2REZ6</accession>
<comment type="caution">
    <text evidence="11">The sequence shown here is derived from an EMBL/GenBank/DDBJ whole genome shotgun (WGS) entry which is preliminary data.</text>
</comment>
<evidence type="ECO:0000313" key="12">
    <source>
        <dbReference type="Proteomes" id="UP000825935"/>
    </source>
</evidence>
<comment type="subcellular location">
    <subcellularLocation>
        <location evidence="1 8">Cell membrane</location>
        <topology evidence="1 8">Multi-pass membrane protein</topology>
    </subcellularLocation>
</comment>
<organism evidence="11 12">
    <name type="scientific">Ceratopteris richardii</name>
    <name type="common">Triangle waterfern</name>
    <dbReference type="NCBI Taxonomy" id="49495"/>
    <lineage>
        <taxon>Eukaryota</taxon>
        <taxon>Viridiplantae</taxon>
        <taxon>Streptophyta</taxon>
        <taxon>Embryophyta</taxon>
        <taxon>Tracheophyta</taxon>
        <taxon>Polypodiopsida</taxon>
        <taxon>Polypodiidae</taxon>
        <taxon>Polypodiales</taxon>
        <taxon>Pteridineae</taxon>
        <taxon>Pteridaceae</taxon>
        <taxon>Parkerioideae</taxon>
        <taxon>Ceratopteris</taxon>
    </lineage>
</organism>
<dbReference type="InterPro" id="IPR006702">
    <property type="entry name" value="CASP_dom"/>
</dbReference>
<evidence type="ECO:0000256" key="8">
    <source>
        <dbReference type="RuleBase" id="RU361233"/>
    </source>
</evidence>
<dbReference type="PANTHER" id="PTHR33573">
    <property type="entry name" value="CASP-LIKE PROTEIN 4A4"/>
    <property type="match status" value="1"/>
</dbReference>
<keyword evidence="6 8" id="KW-1133">Transmembrane helix</keyword>
<evidence type="ECO:0000256" key="5">
    <source>
        <dbReference type="ARBA" id="ARBA00022692"/>
    </source>
</evidence>
<feature type="transmembrane region" description="Helical" evidence="8">
    <location>
        <begin position="253"/>
        <end position="277"/>
    </location>
</feature>
<evidence type="ECO:0000256" key="4">
    <source>
        <dbReference type="ARBA" id="ARBA00022475"/>
    </source>
</evidence>
<feature type="region of interest" description="Disordered" evidence="9">
    <location>
        <begin position="67"/>
        <end position="140"/>
    </location>
</feature>
<dbReference type="PANTHER" id="PTHR33573:SF50">
    <property type="entry name" value="CASP-LIKE PROTEIN 4A3"/>
    <property type="match status" value="1"/>
</dbReference>
<evidence type="ECO:0000256" key="9">
    <source>
        <dbReference type="SAM" id="MobiDB-lite"/>
    </source>
</evidence>
<comment type="subunit">
    <text evidence="3 8">Homodimer and heterodimers.</text>
</comment>
<feature type="region of interest" description="Disordered" evidence="9">
    <location>
        <begin position="163"/>
        <end position="243"/>
    </location>
</feature>
<dbReference type="EMBL" id="CM035433">
    <property type="protein sequence ID" value="KAH7294317.1"/>
    <property type="molecule type" value="Genomic_DNA"/>
</dbReference>
<feature type="compositionally biased region" description="Basic and acidic residues" evidence="9">
    <location>
        <begin position="164"/>
        <end position="243"/>
    </location>
</feature>
<dbReference type="Proteomes" id="UP000825935">
    <property type="component" value="Chromosome 28"/>
</dbReference>
<proteinExistence type="inferred from homology"/>
<name>A0A8T2REZ6_CERRI</name>
<reference evidence="11" key="1">
    <citation type="submission" date="2021-08" db="EMBL/GenBank/DDBJ databases">
        <title>WGS assembly of Ceratopteris richardii.</title>
        <authorList>
            <person name="Marchant D.B."/>
            <person name="Chen G."/>
            <person name="Jenkins J."/>
            <person name="Shu S."/>
            <person name="Leebens-Mack J."/>
            <person name="Grimwood J."/>
            <person name="Schmutz J."/>
            <person name="Soltis P."/>
            <person name="Soltis D."/>
            <person name="Chen Z.-H."/>
        </authorList>
    </citation>
    <scope>NUCLEOTIDE SEQUENCE</scope>
    <source>
        <strain evidence="11">Whitten #5841</strain>
        <tissue evidence="11">Leaf</tissue>
    </source>
</reference>
<keyword evidence="4 8" id="KW-1003">Cell membrane</keyword>
<feature type="compositionally biased region" description="Basic and acidic residues" evidence="9">
    <location>
        <begin position="90"/>
        <end position="101"/>
    </location>
</feature>
<protein>
    <recommendedName>
        <fullName evidence="8">CASP-like protein</fullName>
    </recommendedName>
</protein>
<dbReference type="Pfam" id="PF04535">
    <property type="entry name" value="CASP_dom"/>
    <property type="match status" value="1"/>
</dbReference>
<keyword evidence="12" id="KW-1185">Reference proteome</keyword>
<dbReference type="AlphaFoldDB" id="A0A8T2REZ6"/>